<dbReference type="PANTHER" id="PTHR11806">
    <property type="entry name" value="GLUCOSE INHIBITED DIVISION PROTEIN A"/>
    <property type="match status" value="1"/>
</dbReference>
<dbReference type="HAMAP" id="MF_00129">
    <property type="entry name" value="MnmG_GidA"/>
    <property type="match status" value="1"/>
</dbReference>
<accession>V5WDK4</accession>
<dbReference type="InterPro" id="IPR047001">
    <property type="entry name" value="MnmG_C_subdom"/>
</dbReference>
<evidence type="ECO:0000256" key="5">
    <source>
        <dbReference type="ARBA" id="ARBA00022630"/>
    </source>
</evidence>
<evidence type="ECO:0000256" key="3">
    <source>
        <dbReference type="ARBA" id="ARBA00007653"/>
    </source>
</evidence>
<dbReference type="Gene3D" id="1.10.150.570">
    <property type="entry name" value="GidA associated domain, C-terminal subdomain"/>
    <property type="match status" value="1"/>
</dbReference>
<dbReference type="OrthoDB" id="9815560at2"/>
<dbReference type="SUPFAM" id="SSF51905">
    <property type="entry name" value="FAD/NAD(P)-binding domain"/>
    <property type="match status" value="1"/>
</dbReference>
<feature type="binding site" evidence="11">
    <location>
        <begin position="270"/>
        <end position="284"/>
    </location>
    <ligand>
        <name>NAD(+)</name>
        <dbReference type="ChEBI" id="CHEBI:57540"/>
    </ligand>
</feature>
<comment type="subunit">
    <text evidence="9 11">Homodimer. Heterotetramer of two MnmE and two MnmG subunits.</text>
</comment>
<keyword evidence="8 11" id="KW-0520">NAD</keyword>
<dbReference type="GO" id="GO:0030488">
    <property type="term" value="P:tRNA methylation"/>
    <property type="evidence" value="ECO:0007669"/>
    <property type="project" value="TreeGrafter"/>
</dbReference>
<dbReference type="PROSITE" id="PS01280">
    <property type="entry name" value="GIDA_1"/>
    <property type="match status" value="1"/>
</dbReference>
<reference evidence="13 14" key="1">
    <citation type="journal article" date="2015" name="Stand. Genomic Sci.">
        <title>Complete genome sequence and description of Salinispira pacifica gen. nov., sp. nov., a novel spirochaete isolated form a hypersaline microbial mat.</title>
        <authorList>
            <person name="Ben Hania W."/>
            <person name="Joseph M."/>
            <person name="Schumann P."/>
            <person name="Bunk B."/>
            <person name="Fiebig A."/>
            <person name="Sproer C."/>
            <person name="Klenk H.P."/>
            <person name="Fardeau M.L."/>
            <person name="Spring S."/>
        </authorList>
    </citation>
    <scope>NUCLEOTIDE SEQUENCE [LARGE SCALE GENOMIC DNA]</scope>
    <source>
        <strain evidence="13 14">L21-RPul-D2</strain>
    </source>
</reference>
<dbReference type="NCBIfam" id="TIGR00136">
    <property type="entry name" value="mnmG_gidA"/>
    <property type="match status" value="1"/>
</dbReference>
<evidence type="ECO:0000313" key="14">
    <source>
        <dbReference type="Proteomes" id="UP000018680"/>
    </source>
</evidence>
<dbReference type="InterPro" id="IPR044920">
    <property type="entry name" value="MnmG_C_subdom_sf"/>
</dbReference>
<dbReference type="EMBL" id="CP006939">
    <property type="protein sequence ID" value="AHC13695.1"/>
    <property type="molecule type" value="Genomic_DNA"/>
</dbReference>
<dbReference type="FunFam" id="1.10.150.570:FF:000001">
    <property type="entry name" value="tRNA uridine 5-carboxymethylaminomethyl modification enzyme MnmG"/>
    <property type="match status" value="1"/>
</dbReference>
<dbReference type="InterPro" id="IPR002218">
    <property type="entry name" value="MnmG-rel"/>
</dbReference>
<dbReference type="InterPro" id="IPR036188">
    <property type="entry name" value="FAD/NAD-bd_sf"/>
</dbReference>
<dbReference type="STRING" id="1307761.L21SP2_0253"/>
<dbReference type="Gene3D" id="3.50.50.60">
    <property type="entry name" value="FAD/NAD(P)-binding domain"/>
    <property type="match status" value="2"/>
</dbReference>
<evidence type="ECO:0000256" key="11">
    <source>
        <dbReference type="HAMAP-Rule" id="MF_00129"/>
    </source>
</evidence>
<comment type="subcellular location">
    <subcellularLocation>
        <location evidence="11">Cytoplasm</location>
    </subcellularLocation>
</comment>
<dbReference type="Pfam" id="PF21680">
    <property type="entry name" value="GIDA_C_1st"/>
    <property type="match status" value="1"/>
</dbReference>
<dbReference type="PROSITE" id="PS01281">
    <property type="entry name" value="GIDA_2"/>
    <property type="match status" value="1"/>
</dbReference>
<evidence type="ECO:0000256" key="6">
    <source>
        <dbReference type="ARBA" id="ARBA00022694"/>
    </source>
</evidence>
<name>V5WDK4_9SPIO</name>
<evidence type="ECO:0000256" key="4">
    <source>
        <dbReference type="ARBA" id="ARBA00020461"/>
    </source>
</evidence>
<dbReference type="Gene3D" id="1.10.10.1800">
    <property type="entry name" value="tRNA uridine 5-carboxymethylaminomethyl modification enzyme MnmG/GidA"/>
    <property type="match status" value="1"/>
</dbReference>
<evidence type="ECO:0000259" key="12">
    <source>
        <dbReference type="SMART" id="SM01228"/>
    </source>
</evidence>
<proteinExistence type="inferred from homology"/>
<keyword evidence="7 11" id="KW-0274">FAD</keyword>
<evidence type="ECO:0000256" key="9">
    <source>
        <dbReference type="ARBA" id="ARBA00025948"/>
    </source>
</evidence>
<gene>
    <name evidence="11" type="primary">mnmG</name>
    <name evidence="11" type="synonym">gidA</name>
    <name evidence="13" type="ORF">L21SP2_0253</name>
</gene>
<dbReference type="HOGENOM" id="CLU_007831_2_2_12"/>
<keyword evidence="14" id="KW-1185">Reference proteome</keyword>
<comment type="function">
    <text evidence="2 11">NAD-binding protein involved in the addition of a carboxymethylaminomethyl (cmnm) group at the wobble position (U34) of certain tRNAs, forming tRNA-cmnm(5)s(2)U34.</text>
</comment>
<dbReference type="PANTHER" id="PTHR11806:SF0">
    <property type="entry name" value="PROTEIN MTO1 HOMOLOG, MITOCHONDRIAL"/>
    <property type="match status" value="1"/>
</dbReference>
<dbReference type="AlphaFoldDB" id="V5WDK4"/>
<dbReference type="GO" id="GO:0005829">
    <property type="term" value="C:cytosol"/>
    <property type="evidence" value="ECO:0007669"/>
    <property type="project" value="TreeGrafter"/>
</dbReference>
<dbReference type="FunFam" id="3.50.50.60:FF:000002">
    <property type="entry name" value="tRNA uridine 5-carboxymethylaminomethyl modification enzyme MnmG"/>
    <property type="match status" value="1"/>
</dbReference>
<protein>
    <recommendedName>
        <fullName evidence="4 11">tRNA uridine 5-carboxymethylaminomethyl modification enzyme MnmG</fullName>
    </recommendedName>
    <alternativeName>
        <fullName evidence="10 11">Glucose-inhibited division protein A</fullName>
    </alternativeName>
</protein>
<dbReference type="InterPro" id="IPR026904">
    <property type="entry name" value="MnmG_C"/>
</dbReference>
<dbReference type="KEGG" id="slr:L21SP2_0253"/>
<feature type="domain" description="tRNA uridine 5-carboxymethylaminomethyl modification enzyme C-terminal subdomain" evidence="12">
    <location>
        <begin position="546"/>
        <end position="617"/>
    </location>
</feature>
<comment type="cofactor">
    <cofactor evidence="1 11">
        <name>FAD</name>
        <dbReference type="ChEBI" id="CHEBI:57692"/>
    </cofactor>
</comment>
<dbReference type="InterPro" id="IPR004416">
    <property type="entry name" value="MnmG"/>
</dbReference>
<dbReference type="PATRIC" id="fig|1307761.3.peg.254"/>
<dbReference type="InterPro" id="IPR040131">
    <property type="entry name" value="MnmG_N"/>
</dbReference>
<organism evidence="13 14">
    <name type="scientific">Salinispira pacifica</name>
    <dbReference type="NCBI Taxonomy" id="1307761"/>
    <lineage>
        <taxon>Bacteria</taxon>
        <taxon>Pseudomonadati</taxon>
        <taxon>Spirochaetota</taxon>
        <taxon>Spirochaetia</taxon>
        <taxon>Spirochaetales</taxon>
        <taxon>Spirochaetaceae</taxon>
        <taxon>Salinispira</taxon>
    </lineage>
</organism>
<dbReference type="InterPro" id="IPR049312">
    <property type="entry name" value="GIDA_C_N"/>
</dbReference>
<keyword evidence="5 11" id="KW-0285">Flavoprotein</keyword>
<dbReference type="Proteomes" id="UP000018680">
    <property type="component" value="Chromosome"/>
</dbReference>
<dbReference type="eggNOG" id="COG0445">
    <property type="taxonomic scope" value="Bacteria"/>
</dbReference>
<comment type="similarity">
    <text evidence="3 11">Belongs to the MnmG family.</text>
</comment>
<dbReference type="GO" id="GO:0050660">
    <property type="term" value="F:flavin adenine dinucleotide binding"/>
    <property type="evidence" value="ECO:0007669"/>
    <property type="project" value="UniProtKB-UniRule"/>
</dbReference>
<keyword evidence="6 11" id="KW-0819">tRNA processing</keyword>
<feature type="binding site" evidence="11">
    <location>
        <begin position="9"/>
        <end position="14"/>
    </location>
    <ligand>
        <name>FAD</name>
        <dbReference type="ChEBI" id="CHEBI:57692"/>
    </ligand>
</feature>
<evidence type="ECO:0000256" key="7">
    <source>
        <dbReference type="ARBA" id="ARBA00022827"/>
    </source>
</evidence>
<dbReference type="SMART" id="SM01228">
    <property type="entry name" value="GIDA_assoc_3"/>
    <property type="match status" value="1"/>
</dbReference>
<keyword evidence="11" id="KW-0963">Cytoplasm</keyword>
<dbReference type="InterPro" id="IPR020595">
    <property type="entry name" value="MnmG-rel_CS"/>
</dbReference>
<sequence>MDFDVIVVGGGHAGIEASLVPARLGFQTLMITQNLDTIGKLSCNPAVGGLAKGNMVREIDALGGEMGRLIDKTMIQYRVLNRRKGPSVQAPRAQADKMRYQVEAKKTLELQENLEIFMDTVVDLIYEGDSPEIRGVVTERGRRITAEKVVLTTGTFLNGKIYIGEFNMDSGRIGEPNARGLERPLKELGFRMGRMKTGTPARVHKDSLDLEKMDVQFGDDEMLSFSFSGDDVGRPNEPCYITFTSDETHRIINENMHRSPLFSGAIEGIGPRYCPSIEDKVVKFPQRNRHQIFVEPEGIETKEMYLNGISSSLPEDVQEKFIHSIPGLENAVIMRPGYAVEYDYIDPSQLFPTLEAKLCKGLYIAGQTNGTSGYEEAAAQGLIAGINASLSIQGREQLILSRAEAYIGVLIDDLVTLGTKEPYRMFTSRAEHRISLRHDSSDMRLYKIGWEIGLHDRARWESFLEKQKGLEEIKELLAGRRLSEKELDTAMAVLGDSRQHVDRLPGKTFMQMLKNPATSIEDLVKIDPKLLENRPIDWIRQVEIDIKYEGYVARQEEQILRFNKMEQLKIPADFDYDEVMGLSNEAREKFREVKPLSIGQAGRISGVRNSDIAILMVAVARRPGQTSQQKALSRELLNGSKID</sequence>
<evidence type="ECO:0000313" key="13">
    <source>
        <dbReference type="EMBL" id="AHC13695.1"/>
    </source>
</evidence>
<evidence type="ECO:0000256" key="8">
    <source>
        <dbReference type="ARBA" id="ARBA00023027"/>
    </source>
</evidence>
<dbReference type="Pfam" id="PF13932">
    <property type="entry name" value="SAM_GIDA_C"/>
    <property type="match status" value="1"/>
</dbReference>
<dbReference type="GO" id="GO:0002098">
    <property type="term" value="P:tRNA wobble uridine modification"/>
    <property type="evidence" value="ECO:0007669"/>
    <property type="project" value="InterPro"/>
</dbReference>
<comment type="caution">
    <text evidence="11">Lacks conserved residue(s) required for the propagation of feature annotation.</text>
</comment>
<evidence type="ECO:0000256" key="1">
    <source>
        <dbReference type="ARBA" id="ARBA00001974"/>
    </source>
</evidence>
<dbReference type="Pfam" id="PF01134">
    <property type="entry name" value="GIDA"/>
    <property type="match status" value="1"/>
</dbReference>
<evidence type="ECO:0000256" key="10">
    <source>
        <dbReference type="ARBA" id="ARBA00031800"/>
    </source>
</evidence>
<dbReference type="RefSeq" id="WP_024266628.1">
    <property type="nucleotide sequence ID" value="NC_023035.1"/>
</dbReference>
<evidence type="ECO:0000256" key="2">
    <source>
        <dbReference type="ARBA" id="ARBA00003717"/>
    </source>
</evidence>